<reference evidence="2" key="1">
    <citation type="submission" date="2014-09" db="EMBL/GenBank/DDBJ databases">
        <authorList>
            <person name="Magalhaes I.L.F."/>
            <person name="Oliveira U."/>
            <person name="Santos F.R."/>
            <person name="Vidigal T.H.D.A."/>
            <person name="Brescovit A.D."/>
            <person name="Santos A.J."/>
        </authorList>
    </citation>
    <scope>NUCLEOTIDE SEQUENCE</scope>
    <source>
        <tissue evidence="2">Shoot tissue taken approximately 20 cm above the soil surface</tissue>
    </source>
</reference>
<feature type="compositionally biased region" description="Polar residues" evidence="1">
    <location>
        <begin position="1"/>
        <end position="13"/>
    </location>
</feature>
<evidence type="ECO:0000256" key="1">
    <source>
        <dbReference type="SAM" id="MobiDB-lite"/>
    </source>
</evidence>
<evidence type="ECO:0000313" key="2">
    <source>
        <dbReference type="EMBL" id="JAD51879.1"/>
    </source>
</evidence>
<name>A0A0A9AJK0_ARUDO</name>
<dbReference type="EMBL" id="GBRH01246016">
    <property type="protein sequence ID" value="JAD51879.1"/>
    <property type="molecule type" value="Transcribed_RNA"/>
</dbReference>
<protein>
    <submittedName>
        <fullName evidence="2">Uncharacterized protein</fullName>
    </submittedName>
</protein>
<dbReference type="AlphaFoldDB" id="A0A0A9AJK0"/>
<sequence>MQTTRQPNHNIKSINRKHNKTREKRRGEIYKKQSSLSVLSMFCRDLECLILPRGINQFISRPHLCQSFHKVLKWSHF</sequence>
<proteinExistence type="predicted"/>
<feature type="region of interest" description="Disordered" evidence="1">
    <location>
        <begin position="1"/>
        <end position="26"/>
    </location>
</feature>
<feature type="compositionally biased region" description="Basic residues" evidence="1">
    <location>
        <begin position="14"/>
        <end position="24"/>
    </location>
</feature>
<accession>A0A0A9AJK0</accession>
<reference evidence="2" key="2">
    <citation type="journal article" date="2015" name="Data Brief">
        <title>Shoot transcriptome of the giant reed, Arundo donax.</title>
        <authorList>
            <person name="Barrero R.A."/>
            <person name="Guerrero F.D."/>
            <person name="Moolhuijzen P."/>
            <person name="Goolsby J.A."/>
            <person name="Tidwell J."/>
            <person name="Bellgard S.E."/>
            <person name="Bellgard M.I."/>
        </authorList>
    </citation>
    <scope>NUCLEOTIDE SEQUENCE</scope>
    <source>
        <tissue evidence="2">Shoot tissue taken approximately 20 cm above the soil surface</tissue>
    </source>
</reference>
<organism evidence="2">
    <name type="scientific">Arundo donax</name>
    <name type="common">Giant reed</name>
    <name type="synonym">Donax arundinaceus</name>
    <dbReference type="NCBI Taxonomy" id="35708"/>
    <lineage>
        <taxon>Eukaryota</taxon>
        <taxon>Viridiplantae</taxon>
        <taxon>Streptophyta</taxon>
        <taxon>Embryophyta</taxon>
        <taxon>Tracheophyta</taxon>
        <taxon>Spermatophyta</taxon>
        <taxon>Magnoliopsida</taxon>
        <taxon>Liliopsida</taxon>
        <taxon>Poales</taxon>
        <taxon>Poaceae</taxon>
        <taxon>PACMAD clade</taxon>
        <taxon>Arundinoideae</taxon>
        <taxon>Arundineae</taxon>
        <taxon>Arundo</taxon>
    </lineage>
</organism>